<accession>A0ABV6G599</accession>
<evidence type="ECO:0000256" key="1">
    <source>
        <dbReference type="ARBA" id="ARBA00012528"/>
    </source>
</evidence>
<reference evidence="5 6" key="1">
    <citation type="submission" date="2024-09" db="EMBL/GenBank/DDBJ databases">
        <authorList>
            <person name="Sun Q."/>
            <person name="Mori K."/>
        </authorList>
    </citation>
    <scope>NUCLEOTIDE SEQUENCE [LARGE SCALE GENOMIC DNA]</scope>
    <source>
        <strain evidence="5 6">CCM 7415</strain>
    </source>
</reference>
<dbReference type="NCBIfam" id="TIGR00254">
    <property type="entry name" value="GGDEF"/>
    <property type="match status" value="1"/>
</dbReference>
<proteinExistence type="predicted"/>
<keyword evidence="6" id="KW-1185">Reference proteome</keyword>
<dbReference type="InterPro" id="IPR000160">
    <property type="entry name" value="GGDEF_dom"/>
</dbReference>
<organism evidence="5 6">
    <name type="scientific">Kushneria aurantia</name>
    <dbReference type="NCBI Taxonomy" id="504092"/>
    <lineage>
        <taxon>Bacteria</taxon>
        <taxon>Pseudomonadati</taxon>
        <taxon>Pseudomonadota</taxon>
        <taxon>Gammaproteobacteria</taxon>
        <taxon>Oceanospirillales</taxon>
        <taxon>Halomonadaceae</taxon>
        <taxon>Kushneria</taxon>
    </lineage>
</organism>
<sequence length="388" mass="41818">MENIDALILDAGLSRGAFMVVFIAVVLSQPDESYLWHWLAALVSSTLGSLLLALYPAPAPPPLSIAMLINTCYTASLAFSLSGLRVFYRRRVAPTALLLVLGSPPLLLGATVLPGIPTHVAIGFTCLICALLTALSVLEIARPPRERLYSPWVVALAFAAYCAVLSVTGTLVLLNFISAEMQNSSYSAMLTDRIASILVYFSFIAMACERANLSLRQQAETDPLTGLANRRGAQHVLRRLDRDRAAGAVASVLIGDIDHFKAVNDTLGHDAGDQVIQAFAARIRSVLRQQDIAVRWGGEEFLVLLPRTDLAEALQVAQRLREQIAASPFPAGGQTVAITTSVGVAEARNDARSLQSVISSADDALYRAKREGRNRVCHAPSRHVLPDK</sequence>
<evidence type="ECO:0000259" key="4">
    <source>
        <dbReference type="PROSITE" id="PS50887"/>
    </source>
</evidence>
<dbReference type="InterPro" id="IPR029787">
    <property type="entry name" value="Nucleotide_cyclase"/>
</dbReference>
<dbReference type="CDD" id="cd01949">
    <property type="entry name" value="GGDEF"/>
    <property type="match status" value="1"/>
</dbReference>
<feature type="transmembrane region" description="Helical" evidence="3">
    <location>
        <begin position="122"/>
        <end position="141"/>
    </location>
</feature>
<dbReference type="RefSeq" id="WP_019950703.1">
    <property type="nucleotide sequence ID" value="NZ_JBHLVX010000050.1"/>
</dbReference>
<dbReference type="SMART" id="SM00267">
    <property type="entry name" value="GGDEF"/>
    <property type="match status" value="1"/>
</dbReference>
<dbReference type="SUPFAM" id="SSF55073">
    <property type="entry name" value="Nucleotide cyclase"/>
    <property type="match status" value="1"/>
</dbReference>
<evidence type="ECO:0000256" key="3">
    <source>
        <dbReference type="SAM" id="Phobius"/>
    </source>
</evidence>
<dbReference type="Proteomes" id="UP001589814">
    <property type="component" value="Unassembled WGS sequence"/>
</dbReference>
<feature type="transmembrane region" description="Helical" evidence="3">
    <location>
        <begin position="96"/>
        <end position="116"/>
    </location>
</feature>
<feature type="transmembrane region" description="Helical" evidence="3">
    <location>
        <begin position="190"/>
        <end position="208"/>
    </location>
</feature>
<feature type="domain" description="GGDEF" evidence="4">
    <location>
        <begin position="248"/>
        <end position="381"/>
    </location>
</feature>
<dbReference type="Gene3D" id="3.30.70.270">
    <property type="match status" value="1"/>
</dbReference>
<dbReference type="Pfam" id="PF00990">
    <property type="entry name" value="GGDEF"/>
    <property type="match status" value="1"/>
</dbReference>
<name>A0ABV6G599_9GAMM</name>
<keyword evidence="3" id="KW-0812">Transmembrane</keyword>
<feature type="transmembrane region" description="Helical" evidence="3">
    <location>
        <begin position="153"/>
        <end position="178"/>
    </location>
</feature>
<comment type="caution">
    <text evidence="5">The sequence shown here is derived from an EMBL/GenBank/DDBJ whole genome shotgun (WGS) entry which is preliminary data.</text>
</comment>
<feature type="transmembrane region" description="Helical" evidence="3">
    <location>
        <begin position="63"/>
        <end position="84"/>
    </location>
</feature>
<dbReference type="EMBL" id="JBHLVX010000050">
    <property type="protein sequence ID" value="MFC0268852.1"/>
    <property type="molecule type" value="Genomic_DNA"/>
</dbReference>
<feature type="transmembrane region" description="Helical" evidence="3">
    <location>
        <begin position="6"/>
        <end position="27"/>
    </location>
</feature>
<dbReference type="InterPro" id="IPR050469">
    <property type="entry name" value="Diguanylate_Cyclase"/>
</dbReference>
<dbReference type="PANTHER" id="PTHR45138:SF9">
    <property type="entry name" value="DIGUANYLATE CYCLASE DGCM-RELATED"/>
    <property type="match status" value="1"/>
</dbReference>
<evidence type="ECO:0000256" key="2">
    <source>
        <dbReference type="ARBA" id="ARBA00034247"/>
    </source>
</evidence>
<dbReference type="PROSITE" id="PS50887">
    <property type="entry name" value="GGDEF"/>
    <property type="match status" value="1"/>
</dbReference>
<dbReference type="EC" id="2.7.7.65" evidence="1"/>
<evidence type="ECO:0000313" key="5">
    <source>
        <dbReference type="EMBL" id="MFC0268852.1"/>
    </source>
</evidence>
<protein>
    <recommendedName>
        <fullName evidence="1">diguanylate cyclase</fullName>
        <ecNumber evidence="1">2.7.7.65</ecNumber>
    </recommendedName>
</protein>
<gene>
    <name evidence="5" type="ORF">ACFFHW_12805</name>
</gene>
<evidence type="ECO:0000313" key="6">
    <source>
        <dbReference type="Proteomes" id="UP001589814"/>
    </source>
</evidence>
<dbReference type="InterPro" id="IPR043128">
    <property type="entry name" value="Rev_trsase/Diguanyl_cyclase"/>
</dbReference>
<feature type="transmembrane region" description="Helical" evidence="3">
    <location>
        <begin position="34"/>
        <end position="57"/>
    </location>
</feature>
<comment type="catalytic activity">
    <reaction evidence="2">
        <text>2 GTP = 3',3'-c-di-GMP + 2 diphosphate</text>
        <dbReference type="Rhea" id="RHEA:24898"/>
        <dbReference type="ChEBI" id="CHEBI:33019"/>
        <dbReference type="ChEBI" id="CHEBI:37565"/>
        <dbReference type="ChEBI" id="CHEBI:58805"/>
        <dbReference type="EC" id="2.7.7.65"/>
    </reaction>
</comment>
<keyword evidence="3" id="KW-0472">Membrane</keyword>
<keyword evidence="3" id="KW-1133">Transmembrane helix</keyword>
<dbReference type="PANTHER" id="PTHR45138">
    <property type="entry name" value="REGULATORY COMPONENTS OF SENSORY TRANSDUCTION SYSTEM"/>
    <property type="match status" value="1"/>
</dbReference>